<dbReference type="GO" id="GO:0016787">
    <property type="term" value="F:hydrolase activity"/>
    <property type="evidence" value="ECO:0007669"/>
    <property type="project" value="UniProtKB-KW"/>
</dbReference>
<evidence type="ECO:0000256" key="1">
    <source>
        <dbReference type="ARBA" id="ARBA00006620"/>
    </source>
</evidence>
<reference evidence="9" key="1">
    <citation type="submission" date="2017-09" db="EMBL/GenBank/DDBJ databases">
        <title>Depth-based differentiation of microbial function through sediment-hosted aquifers and enrichment of novel symbionts in the deep terrestrial subsurface.</title>
        <authorList>
            <person name="Probst A.J."/>
            <person name="Ladd B."/>
            <person name="Jarett J.K."/>
            <person name="Geller-Mcgrath D.E."/>
            <person name="Sieber C.M.K."/>
            <person name="Emerson J.B."/>
            <person name="Anantharaman K."/>
            <person name="Thomas B.C."/>
            <person name="Malmstrom R."/>
            <person name="Stieglmeier M."/>
            <person name="Klingl A."/>
            <person name="Woyke T."/>
            <person name="Ryan C.M."/>
            <person name="Banfield J.F."/>
        </authorList>
    </citation>
    <scope>NUCLEOTIDE SEQUENCE [LARGE SCALE GENOMIC DNA]</scope>
</reference>
<evidence type="ECO:0008006" key="10">
    <source>
        <dbReference type="Google" id="ProtNLM"/>
    </source>
</evidence>
<dbReference type="AlphaFoldDB" id="A0A2M8KNR5"/>
<dbReference type="GO" id="GO:0003729">
    <property type="term" value="F:mRNA binding"/>
    <property type="evidence" value="ECO:0007669"/>
    <property type="project" value="InterPro"/>
</dbReference>
<proteinExistence type="inferred from homology"/>
<dbReference type="Proteomes" id="UP000230222">
    <property type="component" value="Unassembled WGS sequence"/>
</dbReference>
<dbReference type="InterPro" id="IPR012933">
    <property type="entry name" value="HicA_mRNA_interferase"/>
</dbReference>
<evidence type="ECO:0000313" key="8">
    <source>
        <dbReference type="EMBL" id="PJE61574.1"/>
    </source>
</evidence>
<keyword evidence="7" id="KW-0346">Stress response</keyword>
<evidence type="ECO:0000256" key="4">
    <source>
        <dbReference type="ARBA" id="ARBA00022759"/>
    </source>
</evidence>
<dbReference type="SUPFAM" id="SSF54786">
    <property type="entry name" value="YcfA/nrd intein domain"/>
    <property type="match status" value="1"/>
</dbReference>
<evidence type="ECO:0000256" key="7">
    <source>
        <dbReference type="ARBA" id="ARBA00023016"/>
    </source>
</evidence>
<dbReference type="GO" id="GO:0004519">
    <property type="term" value="F:endonuclease activity"/>
    <property type="evidence" value="ECO:0007669"/>
    <property type="project" value="UniProtKB-KW"/>
</dbReference>
<comment type="caution">
    <text evidence="8">The sequence shown here is derived from an EMBL/GenBank/DDBJ whole genome shotgun (WGS) entry which is preliminary data.</text>
</comment>
<keyword evidence="6" id="KW-0694">RNA-binding</keyword>
<evidence type="ECO:0000313" key="9">
    <source>
        <dbReference type="Proteomes" id="UP000230222"/>
    </source>
</evidence>
<keyword evidence="5" id="KW-0378">Hydrolase</keyword>
<gene>
    <name evidence="8" type="ORF">COU87_03865</name>
</gene>
<evidence type="ECO:0000256" key="2">
    <source>
        <dbReference type="ARBA" id="ARBA00022649"/>
    </source>
</evidence>
<organism evidence="8 9">
    <name type="scientific">Candidatus Roizmanbacteria bacterium CG10_big_fil_rev_8_21_14_0_10_39_12</name>
    <dbReference type="NCBI Taxonomy" id="1974852"/>
    <lineage>
        <taxon>Bacteria</taxon>
        <taxon>Candidatus Roizmaniibacteriota</taxon>
    </lineage>
</organism>
<evidence type="ECO:0000256" key="6">
    <source>
        <dbReference type="ARBA" id="ARBA00022884"/>
    </source>
</evidence>
<keyword evidence="2" id="KW-1277">Toxin-antitoxin system</keyword>
<keyword evidence="4" id="KW-0255">Endonuclease</keyword>
<dbReference type="Gene3D" id="3.30.920.30">
    <property type="entry name" value="Hypothetical protein"/>
    <property type="match status" value="1"/>
</dbReference>
<evidence type="ECO:0000256" key="5">
    <source>
        <dbReference type="ARBA" id="ARBA00022801"/>
    </source>
</evidence>
<comment type="similarity">
    <text evidence="1">Belongs to the HicA mRNA interferase family.</text>
</comment>
<sequence length="37" mass="4153">MTRKTCVVPHHKEVKAGTLKSIIRQAGVSEKDFIESK</sequence>
<dbReference type="Pfam" id="PF07927">
    <property type="entry name" value="HicA_toxin"/>
    <property type="match status" value="1"/>
</dbReference>
<keyword evidence="3" id="KW-0540">Nuclease</keyword>
<accession>A0A2M8KNR5</accession>
<name>A0A2M8KNR5_9BACT</name>
<dbReference type="InterPro" id="IPR038570">
    <property type="entry name" value="HicA_sf"/>
</dbReference>
<evidence type="ECO:0000256" key="3">
    <source>
        <dbReference type="ARBA" id="ARBA00022722"/>
    </source>
</evidence>
<dbReference type="EMBL" id="PFEC01000070">
    <property type="protein sequence ID" value="PJE61574.1"/>
    <property type="molecule type" value="Genomic_DNA"/>
</dbReference>
<protein>
    <recommendedName>
        <fullName evidence="10">Addiction module toxin, HicA family</fullName>
    </recommendedName>
</protein>